<dbReference type="RefSeq" id="WP_156927368.1">
    <property type="nucleotide sequence ID" value="NZ_CP007264.1"/>
</dbReference>
<evidence type="ECO:0000313" key="3">
    <source>
        <dbReference type="Proteomes" id="UP000019434"/>
    </source>
</evidence>
<dbReference type="STRING" id="195522.BD01_0035"/>
<organism evidence="2 3">
    <name type="scientific">Thermococcus nautili</name>
    <dbReference type="NCBI Taxonomy" id="195522"/>
    <lineage>
        <taxon>Archaea</taxon>
        <taxon>Methanobacteriati</taxon>
        <taxon>Methanobacteriota</taxon>
        <taxon>Thermococci</taxon>
        <taxon>Thermococcales</taxon>
        <taxon>Thermococcaceae</taxon>
        <taxon>Thermococcus</taxon>
    </lineage>
</organism>
<protein>
    <submittedName>
        <fullName evidence="2">Uncharacterized protein</fullName>
    </submittedName>
</protein>
<proteinExistence type="predicted"/>
<dbReference type="EMBL" id="CP007264">
    <property type="protein sequence ID" value="AHL21668.1"/>
    <property type="molecule type" value="Genomic_DNA"/>
</dbReference>
<feature type="transmembrane region" description="Helical" evidence="1">
    <location>
        <begin position="29"/>
        <end position="46"/>
    </location>
</feature>
<dbReference type="GeneID" id="24958029"/>
<dbReference type="AlphaFoldDB" id="W8NR29"/>
<dbReference type="OrthoDB" id="97266at2157"/>
<evidence type="ECO:0000256" key="1">
    <source>
        <dbReference type="SAM" id="Phobius"/>
    </source>
</evidence>
<dbReference type="HOGENOM" id="CLU_2140327_0_0_2"/>
<evidence type="ECO:0000313" key="2">
    <source>
        <dbReference type="EMBL" id="AHL21668.1"/>
    </source>
</evidence>
<gene>
    <name evidence="2" type="ORF">BD01_0035</name>
</gene>
<dbReference type="eggNOG" id="ENOG502N5PG">
    <property type="taxonomic scope" value="Archaea"/>
</dbReference>
<keyword evidence="1" id="KW-0472">Membrane</keyword>
<sequence length="113" mass="11933">MMGMRNVGPALAVVVSAIFIYAITGDLTLPGIILLMAGFLYVISIKPTLGGPLLYGLIGFLAGFVLAIVLGVTVFKNSKIGSDALISLLVIGPVIAILLGRRSNYRLWFLLSP</sequence>
<keyword evidence="1" id="KW-1133">Transmembrane helix</keyword>
<keyword evidence="3" id="KW-1185">Reference proteome</keyword>
<keyword evidence="1" id="KW-0812">Transmembrane</keyword>
<dbReference type="KEGG" id="tnu:BD01_0035"/>
<dbReference type="Proteomes" id="UP000019434">
    <property type="component" value="Chromosome"/>
</dbReference>
<feature type="transmembrane region" description="Helical" evidence="1">
    <location>
        <begin position="53"/>
        <end position="74"/>
    </location>
</feature>
<name>W8NR29_9EURY</name>
<accession>W8NR29</accession>
<reference evidence="2 3" key="1">
    <citation type="submission" date="2014-02" db="EMBL/GenBank/DDBJ databases">
        <title>Genome Sequence of an Hyperthermophilic Archaeon, Thermococcus nautili 30-1, producing viral vesicles.</title>
        <authorList>
            <person name="Oberto J."/>
            <person name="Gaudin M."/>
            <person name="Cossu M."/>
            <person name="Gorlas A."/>
            <person name="Slesarev A."/>
            <person name="Marguet E."/>
            <person name="Forterre P."/>
        </authorList>
    </citation>
    <scope>NUCLEOTIDE SEQUENCE [LARGE SCALE GENOMIC DNA]</scope>
    <source>
        <strain evidence="2 3">30-1</strain>
    </source>
</reference>
<feature type="transmembrane region" description="Helical" evidence="1">
    <location>
        <begin position="80"/>
        <end position="100"/>
    </location>
</feature>
<feature type="transmembrane region" description="Helical" evidence="1">
    <location>
        <begin position="7"/>
        <end position="23"/>
    </location>
</feature>